<dbReference type="RefSeq" id="WP_048494688.1">
    <property type="nucleotide sequence ID" value="NZ_LFBU01000001.1"/>
</dbReference>
<dbReference type="EMBL" id="LFBU01000001">
    <property type="protein sequence ID" value="KMQ74493.1"/>
    <property type="molecule type" value="Genomic_DNA"/>
</dbReference>
<dbReference type="OrthoDB" id="9789418at2"/>
<dbReference type="Gene3D" id="3.40.1260.10">
    <property type="entry name" value="DsrEFH-like"/>
    <property type="match status" value="1"/>
</dbReference>
<dbReference type="STRING" id="1658765.Msub_10678"/>
<dbReference type="PATRIC" id="fig|1658765.3.peg.668"/>
<sequence length="116" mass="12460">MSTLIMIDQPSYGSWSGREALDMAFSLAAFDQPAALLFTGAGVTWLRREQDTADLGQKSVEKNLSAAPVFGIEAIFADRAACQRYGLDERSLIAGVTLVDAISALLNQYDHTAFAG</sequence>
<proteinExistence type="inferred from homology"/>
<evidence type="ECO:0000313" key="2">
    <source>
        <dbReference type="EMBL" id="KMQ74493.1"/>
    </source>
</evidence>
<comment type="similarity">
    <text evidence="1">Belongs to the DsrF/TusC family.</text>
</comment>
<evidence type="ECO:0000256" key="1">
    <source>
        <dbReference type="ARBA" id="ARBA00005996"/>
    </source>
</evidence>
<dbReference type="SUPFAM" id="SSF75169">
    <property type="entry name" value="DsrEFH-like"/>
    <property type="match status" value="1"/>
</dbReference>
<reference evidence="2 3" key="1">
    <citation type="submission" date="2015-06" db="EMBL/GenBank/DDBJ databases">
        <title>Marinobacter subterrani, a genetically tractable neutrophilic iron-oxidizing strain isolated from the Soudan Iron Mine.</title>
        <authorList>
            <person name="Bonis B.M."/>
            <person name="Gralnick J.A."/>
        </authorList>
    </citation>
    <scope>NUCLEOTIDE SEQUENCE [LARGE SCALE GENOMIC DNA]</scope>
    <source>
        <strain evidence="2 3">JG233</strain>
    </source>
</reference>
<dbReference type="AlphaFoldDB" id="A0A0J7J7K7"/>
<keyword evidence="2" id="KW-0808">Transferase</keyword>
<evidence type="ECO:0000313" key="3">
    <source>
        <dbReference type="Proteomes" id="UP000036102"/>
    </source>
</evidence>
<dbReference type="Pfam" id="PF02635">
    <property type="entry name" value="DsrE"/>
    <property type="match status" value="1"/>
</dbReference>
<name>A0A0J7J7K7_9GAMM</name>
<dbReference type="InterPro" id="IPR003787">
    <property type="entry name" value="Sulphur_relay_DsrE/F-like"/>
</dbReference>
<comment type="caution">
    <text evidence="2">The sequence shown here is derived from an EMBL/GenBank/DDBJ whole genome shotgun (WGS) entry which is preliminary data.</text>
</comment>
<protein>
    <submittedName>
        <fullName evidence="2">Sulfur relay (Sulfurtransferase) complex TusC component, DsrF/TusC family</fullName>
    </submittedName>
</protein>
<dbReference type="PANTHER" id="PTHR38780:SF1">
    <property type="entry name" value="PROTEIN TUSC"/>
    <property type="match status" value="1"/>
</dbReference>
<dbReference type="InterPro" id="IPR027396">
    <property type="entry name" value="DsrEFH-like"/>
</dbReference>
<dbReference type="GO" id="GO:0016740">
    <property type="term" value="F:transferase activity"/>
    <property type="evidence" value="ECO:0007669"/>
    <property type="project" value="UniProtKB-KW"/>
</dbReference>
<organism evidence="2 3">
    <name type="scientific">Marinobacter subterrani</name>
    <dbReference type="NCBI Taxonomy" id="1658765"/>
    <lineage>
        <taxon>Bacteria</taxon>
        <taxon>Pseudomonadati</taxon>
        <taxon>Pseudomonadota</taxon>
        <taxon>Gammaproteobacteria</taxon>
        <taxon>Pseudomonadales</taxon>
        <taxon>Marinobacteraceae</taxon>
        <taxon>Marinobacter</taxon>
    </lineage>
</organism>
<accession>A0A0J7J7K7</accession>
<dbReference type="PANTHER" id="PTHR38780">
    <property type="entry name" value="PROTEIN TUSC"/>
    <property type="match status" value="1"/>
</dbReference>
<dbReference type="InterPro" id="IPR017462">
    <property type="entry name" value="Sulphur_relay_TusC/DsrF"/>
</dbReference>
<dbReference type="Proteomes" id="UP000036102">
    <property type="component" value="Unassembled WGS sequence"/>
</dbReference>
<gene>
    <name evidence="2" type="ORF">Msub_10678</name>
</gene>
<keyword evidence="3" id="KW-1185">Reference proteome</keyword>